<dbReference type="eggNOG" id="ENOG502Z8WR">
    <property type="taxonomic scope" value="Bacteria"/>
</dbReference>
<organism evidence="3 4">
    <name type="scientific">Methylobacterium nodulans (strain LMG 21967 / CNCM I-2342 / ORS 2060)</name>
    <dbReference type="NCBI Taxonomy" id="460265"/>
    <lineage>
        <taxon>Bacteria</taxon>
        <taxon>Pseudomonadati</taxon>
        <taxon>Pseudomonadota</taxon>
        <taxon>Alphaproteobacteria</taxon>
        <taxon>Hyphomicrobiales</taxon>
        <taxon>Methylobacteriaceae</taxon>
        <taxon>Methylobacterium</taxon>
    </lineage>
</organism>
<gene>
    <name evidence="3" type="ordered locus">Mnod_1392</name>
</gene>
<protein>
    <submittedName>
        <fullName evidence="3">PRC-barrel</fullName>
    </submittedName>
</protein>
<reference evidence="3 4" key="1">
    <citation type="submission" date="2009-01" db="EMBL/GenBank/DDBJ databases">
        <title>Complete sequence of chromosome of Methylobacterium nodulans ORS 2060.</title>
        <authorList>
            <consortium name="US DOE Joint Genome Institute"/>
            <person name="Lucas S."/>
            <person name="Copeland A."/>
            <person name="Lapidus A."/>
            <person name="Glavina del Rio T."/>
            <person name="Dalin E."/>
            <person name="Tice H."/>
            <person name="Bruce D."/>
            <person name="Goodwin L."/>
            <person name="Pitluck S."/>
            <person name="Sims D."/>
            <person name="Brettin T."/>
            <person name="Detter J.C."/>
            <person name="Han C."/>
            <person name="Larimer F."/>
            <person name="Land M."/>
            <person name="Hauser L."/>
            <person name="Kyrpides N."/>
            <person name="Ivanova N."/>
            <person name="Marx C.J."/>
            <person name="Richardson P."/>
        </authorList>
    </citation>
    <scope>NUCLEOTIDE SEQUENCE [LARGE SCALE GENOMIC DNA]</scope>
    <source>
        <strain evidence="4">LMG 21967 / CNCM I-2342 / ORS 2060</strain>
    </source>
</reference>
<proteinExistence type="predicted"/>
<accession>B8IM47</accession>
<feature type="compositionally biased region" description="Basic and acidic residues" evidence="1">
    <location>
        <begin position="102"/>
        <end position="112"/>
    </location>
</feature>
<name>B8IM47_METNO</name>
<sequence>MVTRVILLAAGLLTSGAAAAAETPAGCPALSLRLEEEIARTPRLLEPANEQTVRDLRTLRDAAIVLDAYAYGPECERLSVILRELLANPRKTIGQGGDTDEEKAGAVEEARTPKAPAGRR</sequence>
<evidence type="ECO:0000313" key="3">
    <source>
        <dbReference type="EMBL" id="ACL56391.1"/>
    </source>
</evidence>
<evidence type="ECO:0000256" key="1">
    <source>
        <dbReference type="SAM" id="MobiDB-lite"/>
    </source>
</evidence>
<feature type="region of interest" description="Disordered" evidence="1">
    <location>
        <begin position="91"/>
        <end position="120"/>
    </location>
</feature>
<dbReference type="OrthoDB" id="8287480at2"/>
<feature type="signal peptide" evidence="2">
    <location>
        <begin position="1"/>
        <end position="20"/>
    </location>
</feature>
<dbReference type="RefSeq" id="WP_015928087.1">
    <property type="nucleotide sequence ID" value="NC_011894.1"/>
</dbReference>
<feature type="chain" id="PRO_5002874646" evidence="2">
    <location>
        <begin position="21"/>
        <end position="120"/>
    </location>
</feature>
<evidence type="ECO:0000313" key="4">
    <source>
        <dbReference type="Proteomes" id="UP000008207"/>
    </source>
</evidence>
<dbReference type="AlphaFoldDB" id="B8IM47"/>
<dbReference type="KEGG" id="mno:Mnod_1392"/>
<dbReference type="STRING" id="460265.Mnod_1392"/>
<dbReference type="HOGENOM" id="CLU_2058603_0_0_5"/>
<evidence type="ECO:0000256" key="2">
    <source>
        <dbReference type="SAM" id="SignalP"/>
    </source>
</evidence>
<keyword evidence="4" id="KW-1185">Reference proteome</keyword>
<keyword evidence="2" id="KW-0732">Signal</keyword>
<dbReference type="EMBL" id="CP001349">
    <property type="protein sequence ID" value="ACL56391.1"/>
    <property type="molecule type" value="Genomic_DNA"/>
</dbReference>
<dbReference type="Proteomes" id="UP000008207">
    <property type="component" value="Chromosome"/>
</dbReference>